<dbReference type="AlphaFoldDB" id="A0A4S4G318"/>
<dbReference type="GO" id="GO:0005886">
    <property type="term" value="C:plasma membrane"/>
    <property type="evidence" value="ECO:0007669"/>
    <property type="project" value="UniProtKB-SubCell"/>
</dbReference>
<dbReference type="Proteomes" id="UP000308978">
    <property type="component" value="Unassembled WGS sequence"/>
</dbReference>
<dbReference type="EMBL" id="SSTJ01000014">
    <property type="protein sequence ID" value="THG36576.1"/>
    <property type="molecule type" value="Genomic_DNA"/>
</dbReference>
<organism evidence="2 3">
    <name type="scientific">Adlercreutzia caecimuris</name>
    <dbReference type="NCBI Taxonomy" id="671266"/>
    <lineage>
        <taxon>Bacteria</taxon>
        <taxon>Bacillati</taxon>
        <taxon>Actinomycetota</taxon>
        <taxon>Coriobacteriia</taxon>
        <taxon>Eggerthellales</taxon>
        <taxon>Eggerthellaceae</taxon>
        <taxon>Adlercreutzia</taxon>
    </lineage>
</organism>
<keyword evidence="1" id="KW-1133">Transmembrane helix</keyword>
<evidence type="ECO:0000256" key="1">
    <source>
        <dbReference type="SAM" id="Phobius"/>
    </source>
</evidence>
<dbReference type="RefSeq" id="WP_136435424.1">
    <property type="nucleotide sequence ID" value="NZ_SSTJ01000014.1"/>
</dbReference>
<feature type="transmembrane region" description="Helical" evidence="1">
    <location>
        <begin position="292"/>
        <end position="317"/>
    </location>
</feature>
<feature type="transmembrane region" description="Helical" evidence="1">
    <location>
        <begin position="244"/>
        <end position="272"/>
    </location>
</feature>
<comment type="caution">
    <text evidence="2">The sequence shown here is derived from an EMBL/GenBank/DDBJ whole genome shotgun (WGS) entry which is preliminary data.</text>
</comment>
<accession>A0A4S4G318</accession>
<feature type="transmembrane region" description="Helical" evidence="1">
    <location>
        <begin position="324"/>
        <end position="341"/>
    </location>
</feature>
<proteinExistence type="predicted"/>
<dbReference type="Pfam" id="PF12679">
    <property type="entry name" value="ABC2_membrane_2"/>
    <property type="match status" value="1"/>
</dbReference>
<gene>
    <name evidence="2" type="ORF">E5986_09615</name>
</gene>
<keyword evidence="1" id="KW-0812">Transmembrane</keyword>
<protein>
    <submittedName>
        <fullName evidence="2">ABC transporter permease</fullName>
    </submittedName>
</protein>
<reference evidence="2 3" key="1">
    <citation type="submission" date="2019-04" db="EMBL/GenBank/DDBJ databases">
        <title>Microbes associate with the intestines of laboratory mice.</title>
        <authorList>
            <person name="Navarre W."/>
            <person name="Wong E."/>
            <person name="Huang K.C."/>
            <person name="Tropini C."/>
            <person name="Ng K."/>
            <person name="Yu B."/>
        </authorList>
    </citation>
    <scope>NUCLEOTIDE SEQUENCE [LARGE SCALE GENOMIC DNA]</scope>
    <source>
        <strain evidence="2 3">NM80_B27</strain>
    </source>
</reference>
<evidence type="ECO:0000313" key="2">
    <source>
        <dbReference type="EMBL" id="THG36576.1"/>
    </source>
</evidence>
<feature type="transmembrane region" description="Helical" evidence="1">
    <location>
        <begin position="386"/>
        <end position="404"/>
    </location>
</feature>
<evidence type="ECO:0000313" key="3">
    <source>
        <dbReference type="Proteomes" id="UP000308978"/>
    </source>
</evidence>
<feature type="transmembrane region" description="Helical" evidence="1">
    <location>
        <begin position="201"/>
        <end position="223"/>
    </location>
</feature>
<name>A0A4S4G318_9ACTN</name>
<dbReference type="PANTHER" id="PTHR37305:SF1">
    <property type="entry name" value="MEMBRANE PROTEIN"/>
    <property type="match status" value="1"/>
</dbReference>
<dbReference type="GO" id="GO:0140359">
    <property type="term" value="F:ABC-type transporter activity"/>
    <property type="evidence" value="ECO:0007669"/>
    <property type="project" value="InterPro"/>
</dbReference>
<sequence length="410" mass="44938">MMDLIKYEFLKLAKRKSSLVVVLAGLVVTALLFMLPALQSKYYTQDGAVEGIAGVATERADVEATAGLLTGDFISQNVEEYQRLFDDPANIGTDGSEEYIIGGAYWDFVAPRERMLQLIAANYDDPGDFRGLSTLRSLDRAACEDFYRARDEKIALTLENPSRKLTEDAKAYWSSMGDSVAEPFDYGWFKGWDVILASFELLVFAILAVCIALAPAFAGEYTAGTDAVILSSRYGKSKLAHAKIIAAYLFGLAAFTLIAAIALAIPLVSFGLDGWDKPVQISNTVIPYNLTFLQATLLNLGVIYLVLGGMIALTLLLSSELKSPYLVLVVLVPLLFLPLFLTPSGTAGVYNQTLFLLPYRATMPELSKFITYQVGPLVMDAFTMRAVIYLAIIAICVPLSARFFKRHQVS</sequence>
<keyword evidence="1" id="KW-0472">Membrane</keyword>
<feature type="transmembrane region" description="Helical" evidence="1">
    <location>
        <begin position="20"/>
        <end position="38"/>
    </location>
</feature>
<dbReference type="PANTHER" id="PTHR37305">
    <property type="entry name" value="INTEGRAL MEMBRANE PROTEIN-RELATED"/>
    <property type="match status" value="1"/>
</dbReference>